<keyword evidence="6 12" id="KW-0243">Dynein</keyword>
<dbReference type="FunFam" id="3.30.740.10:FF:000002">
    <property type="entry name" value="Dynein light chain"/>
    <property type="match status" value="1"/>
</dbReference>
<keyword evidence="13" id="KW-0812">Transmembrane</keyword>
<protein>
    <recommendedName>
        <fullName evidence="12">Dynein light chain</fullName>
    </recommendedName>
</protein>
<keyword evidence="5 12" id="KW-0493">Microtubule</keyword>
<evidence type="ECO:0000256" key="12">
    <source>
        <dbReference type="RuleBase" id="RU365010"/>
    </source>
</evidence>
<dbReference type="Gene3D" id="3.30.740.10">
    <property type="entry name" value="Protein Inhibitor Of Neuronal Nitric Oxide Synthase"/>
    <property type="match status" value="1"/>
</dbReference>
<dbReference type="SMART" id="SM01375">
    <property type="entry name" value="Dynein_light"/>
    <property type="match status" value="1"/>
</dbReference>
<gene>
    <name evidence="15" type="primary">LOC100743138</name>
</gene>
<dbReference type="InterPro" id="IPR001372">
    <property type="entry name" value="Dynein_light_chain_typ-1/2"/>
</dbReference>
<comment type="subcellular location">
    <subcellularLocation>
        <location evidence="1">Cytoplasm</location>
        <location evidence="1">Cytoskeleton</location>
        <location evidence="1">Cilium axoneme</location>
    </subcellularLocation>
</comment>
<organism evidence="14 15">
    <name type="scientific">Bombus impatiens</name>
    <name type="common">Bumblebee</name>
    <dbReference type="NCBI Taxonomy" id="132113"/>
    <lineage>
        <taxon>Eukaryota</taxon>
        <taxon>Metazoa</taxon>
        <taxon>Ecdysozoa</taxon>
        <taxon>Arthropoda</taxon>
        <taxon>Hexapoda</taxon>
        <taxon>Insecta</taxon>
        <taxon>Pterygota</taxon>
        <taxon>Neoptera</taxon>
        <taxon>Endopterygota</taxon>
        <taxon>Hymenoptera</taxon>
        <taxon>Apocrita</taxon>
        <taxon>Aculeata</taxon>
        <taxon>Apoidea</taxon>
        <taxon>Anthophila</taxon>
        <taxon>Apidae</taxon>
        <taxon>Bombus</taxon>
        <taxon>Pyrobombus</taxon>
    </lineage>
</organism>
<evidence type="ECO:0000256" key="8">
    <source>
        <dbReference type="ARBA" id="ARBA00023175"/>
    </source>
</evidence>
<dbReference type="GeneID" id="100743138"/>
<dbReference type="PANTHER" id="PTHR11886">
    <property type="entry name" value="DYNEIN LIGHT CHAIN"/>
    <property type="match status" value="1"/>
</dbReference>
<keyword evidence="8 12" id="KW-0505">Motor protein</keyword>
<comment type="function">
    <text evidence="11">Force generating protein of respiratory cilia. Produces force towards the minus ends of microtubules. Dynein has ATPase activity.</text>
</comment>
<evidence type="ECO:0000313" key="14">
    <source>
        <dbReference type="Proteomes" id="UP000515180"/>
    </source>
</evidence>
<keyword evidence="10" id="KW-0966">Cell projection</keyword>
<dbReference type="PANTHER" id="PTHR11886:SF2">
    <property type="entry name" value="DYNEIN AXONEMAL LIGHT CHAIN 4"/>
    <property type="match status" value="1"/>
</dbReference>
<dbReference type="OrthoDB" id="6506078at2759"/>
<dbReference type="GO" id="GO:0005930">
    <property type="term" value="C:axoneme"/>
    <property type="evidence" value="ECO:0007669"/>
    <property type="project" value="UniProtKB-SubCell"/>
</dbReference>
<keyword evidence="7" id="KW-0969">Cilium</keyword>
<keyword evidence="9 12" id="KW-0206">Cytoskeleton</keyword>
<evidence type="ECO:0000256" key="9">
    <source>
        <dbReference type="ARBA" id="ARBA00023212"/>
    </source>
</evidence>
<dbReference type="RefSeq" id="XP_024222693.1">
    <property type="nucleotide sequence ID" value="XM_024366925.2"/>
</dbReference>
<evidence type="ECO:0000256" key="6">
    <source>
        <dbReference type="ARBA" id="ARBA00023017"/>
    </source>
</evidence>
<dbReference type="SUPFAM" id="SSF54648">
    <property type="entry name" value="DLC"/>
    <property type="match status" value="1"/>
</dbReference>
<evidence type="ECO:0000256" key="1">
    <source>
        <dbReference type="ARBA" id="ARBA00004430"/>
    </source>
</evidence>
<evidence type="ECO:0000256" key="2">
    <source>
        <dbReference type="ARBA" id="ARBA00010156"/>
    </source>
</evidence>
<sequence length="146" mass="16758">MRHLNKLHATKLVLILYVFQLPVRLFFPPIVHILGCMYLHHHIFPTTSKWCHESCARACVSSSGKCDMSDEMKQEAMELCVTAAEKYADNYESVSRMIKEAMDKKFGASWHTVVGEGYGFEITYQLKHLLYMYCAGNLAICIWKSA</sequence>
<dbReference type="CDD" id="cd21453">
    <property type="entry name" value="DLC-like_DNAL4"/>
    <property type="match status" value="1"/>
</dbReference>
<keyword evidence="14" id="KW-1185">Reference proteome</keyword>
<name>A0A6P6FB94_BOMIM</name>
<evidence type="ECO:0000256" key="13">
    <source>
        <dbReference type="SAM" id="Phobius"/>
    </source>
</evidence>
<evidence type="ECO:0000256" key="10">
    <source>
        <dbReference type="ARBA" id="ARBA00023273"/>
    </source>
</evidence>
<dbReference type="GO" id="GO:0007017">
    <property type="term" value="P:microtubule-based process"/>
    <property type="evidence" value="ECO:0007669"/>
    <property type="project" value="InterPro"/>
</dbReference>
<dbReference type="Proteomes" id="UP000515180">
    <property type="component" value="Unplaced"/>
</dbReference>
<accession>A0A6P6FB94</accession>
<dbReference type="AlphaFoldDB" id="A0A6P6FB94"/>
<evidence type="ECO:0000256" key="7">
    <source>
        <dbReference type="ARBA" id="ARBA00023069"/>
    </source>
</evidence>
<keyword evidence="13" id="KW-1133">Transmembrane helix</keyword>
<evidence type="ECO:0000256" key="4">
    <source>
        <dbReference type="ARBA" id="ARBA00022490"/>
    </source>
</evidence>
<keyword evidence="13" id="KW-0472">Membrane</keyword>
<evidence type="ECO:0000256" key="5">
    <source>
        <dbReference type="ARBA" id="ARBA00022701"/>
    </source>
</evidence>
<comment type="subunit">
    <text evidence="3">Consists of at least two heavy chains and a number of intermediate and light chains.</text>
</comment>
<comment type="similarity">
    <text evidence="2 12">Belongs to the dynein light chain family.</text>
</comment>
<dbReference type="GO" id="GO:0030286">
    <property type="term" value="C:dynein complex"/>
    <property type="evidence" value="ECO:0007669"/>
    <property type="project" value="UniProtKB-KW"/>
</dbReference>
<proteinExistence type="inferred from homology"/>
<evidence type="ECO:0000256" key="3">
    <source>
        <dbReference type="ARBA" id="ARBA00011655"/>
    </source>
</evidence>
<feature type="transmembrane region" description="Helical" evidence="13">
    <location>
        <begin position="12"/>
        <end position="35"/>
    </location>
</feature>
<evidence type="ECO:0000256" key="11">
    <source>
        <dbReference type="ARBA" id="ARBA00057688"/>
    </source>
</evidence>
<evidence type="ECO:0000313" key="15">
    <source>
        <dbReference type="RefSeq" id="XP_024222693.1"/>
    </source>
</evidence>
<dbReference type="InterPro" id="IPR037177">
    <property type="entry name" value="DLC_sf"/>
</dbReference>
<reference evidence="15" key="1">
    <citation type="submission" date="2025-08" db="UniProtKB">
        <authorList>
            <consortium name="RefSeq"/>
        </authorList>
    </citation>
    <scope>IDENTIFICATION</scope>
</reference>
<keyword evidence="4 12" id="KW-0963">Cytoplasm</keyword>
<dbReference type="GO" id="GO:0005874">
    <property type="term" value="C:microtubule"/>
    <property type="evidence" value="ECO:0007669"/>
    <property type="project" value="UniProtKB-KW"/>
</dbReference>
<dbReference type="Pfam" id="PF01221">
    <property type="entry name" value="Dynein_light"/>
    <property type="match status" value="1"/>
</dbReference>